<dbReference type="EMBL" id="JABFAA010000004">
    <property type="protein sequence ID" value="MBA0679833.1"/>
    <property type="molecule type" value="Genomic_DNA"/>
</dbReference>
<evidence type="ECO:0000313" key="2">
    <source>
        <dbReference type="Proteomes" id="UP000593577"/>
    </source>
</evidence>
<dbReference type="Proteomes" id="UP000593577">
    <property type="component" value="Unassembled WGS sequence"/>
</dbReference>
<sequence>MRARKSLIEAKIRKGTVMKKRRIKRPLSKNF</sequence>
<keyword evidence="2" id="KW-1185">Reference proteome</keyword>
<name>A0A7J8WXZ4_GOSAI</name>
<feature type="non-terminal residue" evidence="1">
    <location>
        <position position="31"/>
    </location>
</feature>
<evidence type="ECO:0000313" key="1">
    <source>
        <dbReference type="EMBL" id="MBA0679833.1"/>
    </source>
</evidence>
<dbReference type="AlphaFoldDB" id="A0A7J8WXZ4"/>
<proteinExistence type="predicted"/>
<protein>
    <submittedName>
        <fullName evidence="1">Uncharacterized protein</fullName>
    </submittedName>
</protein>
<organism evidence="1 2">
    <name type="scientific">Gossypium aridum</name>
    <name type="common">American cotton</name>
    <name type="synonym">Erioxylum aridum</name>
    <dbReference type="NCBI Taxonomy" id="34290"/>
    <lineage>
        <taxon>Eukaryota</taxon>
        <taxon>Viridiplantae</taxon>
        <taxon>Streptophyta</taxon>
        <taxon>Embryophyta</taxon>
        <taxon>Tracheophyta</taxon>
        <taxon>Spermatophyta</taxon>
        <taxon>Magnoliopsida</taxon>
        <taxon>eudicotyledons</taxon>
        <taxon>Gunneridae</taxon>
        <taxon>Pentapetalae</taxon>
        <taxon>rosids</taxon>
        <taxon>malvids</taxon>
        <taxon>Malvales</taxon>
        <taxon>Malvaceae</taxon>
        <taxon>Malvoideae</taxon>
        <taxon>Gossypium</taxon>
    </lineage>
</organism>
<reference evidence="1 2" key="1">
    <citation type="journal article" date="2019" name="Genome Biol. Evol.">
        <title>Insights into the evolution of the New World diploid cottons (Gossypium, subgenus Houzingenia) based on genome sequencing.</title>
        <authorList>
            <person name="Grover C.E."/>
            <person name="Arick M.A. 2nd"/>
            <person name="Thrash A."/>
            <person name="Conover J.L."/>
            <person name="Sanders W.S."/>
            <person name="Peterson D.G."/>
            <person name="Frelichowski J.E."/>
            <person name="Scheffler J.A."/>
            <person name="Scheffler B.E."/>
            <person name="Wendel J.F."/>
        </authorList>
    </citation>
    <scope>NUCLEOTIDE SEQUENCE [LARGE SCALE GENOMIC DNA]</scope>
    <source>
        <strain evidence="1">185</strain>
        <tissue evidence="1">Leaf</tissue>
    </source>
</reference>
<comment type="caution">
    <text evidence="1">The sequence shown here is derived from an EMBL/GenBank/DDBJ whole genome shotgun (WGS) entry which is preliminary data.</text>
</comment>
<accession>A0A7J8WXZ4</accession>
<gene>
    <name evidence="1" type="ORF">Goari_011579</name>
</gene>